<gene>
    <name evidence="14" type="ORF">TOL_2837</name>
</gene>
<feature type="domain" description="5'-Nucleotidase C-terminal" evidence="13">
    <location>
        <begin position="408"/>
        <end position="588"/>
    </location>
</feature>
<evidence type="ECO:0000313" key="14">
    <source>
        <dbReference type="EMBL" id="CCU73233.1"/>
    </source>
</evidence>
<sequence>MTPNRSSLIHLALYSTITLGLVACGGDNNNSGGDTANLVDPAPASSSTVTLRIMETTDLHANVMNFNYYQNAQDDTVGLVKTASLIDAARAEVDNSVLVDNGDLLQGSPLGDYVAKVKGLETNEVHPIYKAMNLLNYDVANVGNHEFNYGLPFLKEAIDDTNFPYISANVFFDDADNDTTNDIPYFTPYLLKDKQVLDTEGNAHTITIGYIGFLPPQILQWDKNNLETRVIAKDIVDMANHYIPEMKAAGADIIIAIAHSGLTTDTRAGGDENASFYLSQVNGINAIMFGHAHRNFPGDSGYDGIDAIDNVKGTLNGIPAVMPGYWGKYLGYIDLTLSVDGDDVWSVADSQSVLKPISQTNADRSITSLVANHQGIEIAVATDHAEVSEWVSEPFAKISAPINSFFALVQDDPSIQVVTDAQTWYVESIVAGTEYADLPILSVGAPFRAGRGGADDFTDLSAGDVSYGNVADLYIYPNTLKVLKLTGAEVKEWLEMSAGQFNTIVPGSSGNELINTDFPSYNYDVIDGITYQIDVSQDAKYDKSGNLINAENNRIKNVQYQGVAIDDNQEFLVVSNNYRAGGGGNFPGVTSDKIVIDAPNENRQTVADYLIEMTEANPDTGFDPSADNNWSFTSINSTTVTFKSSSKDSAQTFAAGSAAITYNSTDEDGFGVYTLNLE</sequence>
<comment type="cofactor">
    <cofactor evidence="3">
        <name>a divalent metal cation</name>
        <dbReference type="ChEBI" id="CHEBI:60240"/>
    </cofactor>
</comment>
<dbReference type="GO" id="GO:0008663">
    <property type="term" value="F:2',3'-cyclic-nucleotide 2'-phosphodiesterase activity"/>
    <property type="evidence" value="ECO:0007669"/>
    <property type="project" value="UniProtKB-EC"/>
</dbReference>
<dbReference type="InterPro" id="IPR008334">
    <property type="entry name" value="5'-Nucleotdase_C"/>
</dbReference>
<dbReference type="PANTHER" id="PTHR11575:SF6">
    <property type="entry name" value="2',3'-CYCLIC-NUCLEOTIDE 2'-PHOSPHODIESTERASE_3'-NUCLEOTIDASE"/>
    <property type="match status" value="1"/>
</dbReference>
<dbReference type="KEGG" id="tol:TOL_2837"/>
<dbReference type="Pfam" id="PF02872">
    <property type="entry name" value="5_nucleotid_C"/>
    <property type="match status" value="1"/>
</dbReference>
<dbReference type="InterPro" id="IPR041827">
    <property type="entry name" value="CpdB_N"/>
</dbReference>
<dbReference type="PROSITE" id="PS00786">
    <property type="entry name" value="5_NUCLEOTIDASE_2"/>
    <property type="match status" value="1"/>
</dbReference>
<dbReference type="eggNOG" id="COG0737">
    <property type="taxonomic scope" value="Bacteria"/>
</dbReference>
<dbReference type="SUPFAM" id="SSF55816">
    <property type="entry name" value="5'-nucleotidase (syn. UDP-sugar hydrolase), C-terminal domain"/>
    <property type="match status" value="1"/>
</dbReference>
<dbReference type="PRINTS" id="PR01607">
    <property type="entry name" value="APYRASEFAMLY"/>
</dbReference>
<comment type="catalytic activity">
    <reaction evidence="2">
        <text>a nucleoside 2',3'-cyclic phosphate + H2O = a nucleoside 3'-phosphate + H(+)</text>
        <dbReference type="Rhea" id="RHEA:19621"/>
        <dbReference type="ChEBI" id="CHEBI:15377"/>
        <dbReference type="ChEBI" id="CHEBI:15378"/>
        <dbReference type="ChEBI" id="CHEBI:66949"/>
        <dbReference type="ChEBI" id="CHEBI:66954"/>
        <dbReference type="EC" id="3.1.4.16"/>
    </reaction>
</comment>
<name>M5DVD4_9GAMM</name>
<evidence type="ECO:0000259" key="13">
    <source>
        <dbReference type="Pfam" id="PF02872"/>
    </source>
</evidence>
<dbReference type="GO" id="GO:0030288">
    <property type="term" value="C:outer membrane-bounded periplasmic space"/>
    <property type="evidence" value="ECO:0007669"/>
    <property type="project" value="TreeGrafter"/>
</dbReference>
<dbReference type="InterPro" id="IPR036907">
    <property type="entry name" value="5'-Nucleotdase_C_sf"/>
</dbReference>
<evidence type="ECO:0000256" key="10">
    <source>
        <dbReference type="ARBA" id="ARBA00023268"/>
    </source>
</evidence>
<evidence type="ECO:0000256" key="4">
    <source>
        <dbReference type="ARBA" id="ARBA00004196"/>
    </source>
</evidence>
<evidence type="ECO:0000313" key="15">
    <source>
        <dbReference type="Proteomes" id="UP000011866"/>
    </source>
</evidence>
<reference evidence="14 15" key="1">
    <citation type="journal article" date="2013" name="Genome Announc.">
        <title>Genome Sequence of Thalassolituus oleivorans MIL-1 (DSM 14913T).</title>
        <authorList>
            <person name="Golyshin P.N."/>
            <person name="Werner J."/>
            <person name="Chernikova T.N."/>
            <person name="Tran H."/>
            <person name="Ferrer M."/>
            <person name="Yakimov M.M."/>
            <person name="Teeling H."/>
            <person name="Golyshina O.V."/>
        </authorList>
    </citation>
    <scope>NUCLEOTIDE SEQUENCE [LARGE SCALE GENOMIC DNA]</scope>
    <source>
        <strain evidence="14 15">MIL-1</strain>
    </source>
</reference>
<dbReference type="PANTHER" id="PTHR11575">
    <property type="entry name" value="5'-NUCLEOTIDASE-RELATED"/>
    <property type="match status" value="1"/>
</dbReference>
<protein>
    <submittedName>
        <fullName evidence="14">2',3'-cyclic-nucleotide 2'-phosphodiesterase</fullName>
    </submittedName>
</protein>
<dbReference type="RefSeq" id="WP_015487943.1">
    <property type="nucleotide sequence ID" value="NC_020888.1"/>
</dbReference>
<evidence type="ECO:0000256" key="3">
    <source>
        <dbReference type="ARBA" id="ARBA00001968"/>
    </source>
</evidence>
<evidence type="ECO:0000259" key="12">
    <source>
        <dbReference type="Pfam" id="PF00149"/>
    </source>
</evidence>
<dbReference type="EMBL" id="HF680312">
    <property type="protein sequence ID" value="CCU73233.1"/>
    <property type="molecule type" value="Genomic_DNA"/>
</dbReference>
<dbReference type="GO" id="GO:0008254">
    <property type="term" value="F:3'-nucleotidase activity"/>
    <property type="evidence" value="ECO:0007669"/>
    <property type="project" value="UniProtKB-EC"/>
</dbReference>
<dbReference type="Proteomes" id="UP000011866">
    <property type="component" value="Chromosome"/>
</dbReference>
<evidence type="ECO:0000256" key="6">
    <source>
        <dbReference type="ARBA" id="ARBA00022723"/>
    </source>
</evidence>
<evidence type="ECO:0000256" key="2">
    <source>
        <dbReference type="ARBA" id="ARBA00001730"/>
    </source>
</evidence>
<keyword evidence="6" id="KW-0479">Metal-binding</keyword>
<evidence type="ECO:0000256" key="7">
    <source>
        <dbReference type="ARBA" id="ARBA00022729"/>
    </source>
</evidence>
<dbReference type="InterPro" id="IPR029052">
    <property type="entry name" value="Metallo-depent_PP-like"/>
</dbReference>
<organism evidence="14 15">
    <name type="scientific">Thalassolituus oleivorans MIL-1</name>
    <dbReference type="NCBI Taxonomy" id="1298593"/>
    <lineage>
        <taxon>Bacteria</taxon>
        <taxon>Pseudomonadati</taxon>
        <taxon>Pseudomonadota</taxon>
        <taxon>Gammaproteobacteria</taxon>
        <taxon>Oceanospirillales</taxon>
        <taxon>Oceanospirillaceae</taxon>
        <taxon>Thalassolituus</taxon>
    </lineage>
</organism>
<evidence type="ECO:0000256" key="8">
    <source>
        <dbReference type="ARBA" id="ARBA00022741"/>
    </source>
</evidence>
<dbReference type="GO" id="GO:0009166">
    <property type="term" value="P:nucleotide catabolic process"/>
    <property type="evidence" value="ECO:0007669"/>
    <property type="project" value="InterPro"/>
</dbReference>
<comment type="subcellular location">
    <subcellularLocation>
        <location evidence="4">Cell envelope</location>
    </subcellularLocation>
</comment>
<keyword evidence="10" id="KW-0511">Multifunctional enzyme</keyword>
<dbReference type="GO" id="GO:0000166">
    <property type="term" value="F:nucleotide binding"/>
    <property type="evidence" value="ECO:0007669"/>
    <property type="project" value="UniProtKB-KW"/>
</dbReference>
<proteinExistence type="inferred from homology"/>
<dbReference type="Gene3D" id="3.90.780.10">
    <property type="entry name" value="5'-Nucleotidase, C-terminal domain"/>
    <property type="match status" value="1"/>
</dbReference>
<keyword evidence="7" id="KW-0732">Signal</keyword>
<evidence type="ECO:0000256" key="5">
    <source>
        <dbReference type="ARBA" id="ARBA00006654"/>
    </source>
</evidence>
<accession>M5DVD4</accession>
<comment type="catalytic activity">
    <reaction evidence="1">
        <text>a ribonucleoside 3'-phosphate + H2O = a ribonucleoside + phosphate</text>
        <dbReference type="Rhea" id="RHEA:10144"/>
        <dbReference type="ChEBI" id="CHEBI:13197"/>
        <dbReference type="ChEBI" id="CHEBI:15377"/>
        <dbReference type="ChEBI" id="CHEBI:18254"/>
        <dbReference type="ChEBI" id="CHEBI:43474"/>
        <dbReference type="EC" id="3.1.3.6"/>
    </reaction>
</comment>
<dbReference type="STRING" id="187493.CN03_04235"/>
<dbReference type="HOGENOM" id="CLU_005854_4_1_6"/>
<keyword evidence="9 11" id="KW-0378">Hydrolase</keyword>
<dbReference type="SUPFAM" id="SSF56300">
    <property type="entry name" value="Metallo-dependent phosphatases"/>
    <property type="match status" value="1"/>
</dbReference>
<keyword evidence="15" id="KW-1185">Reference proteome</keyword>
<dbReference type="AlphaFoldDB" id="M5DVD4"/>
<dbReference type="InterPro" id="IPR004843">
    <property type="entry name" value="Calcineurin-like_PHP"/>
</dbReference>
<dbReference type="PROSITE" id="PS00785">
    <property type="entry name" value="5_NUCLEOTIDASE_1"/>
    <property type="match status" value="1"/>
</dbReference>
<dbReference type="InterPro" id="IPR006179">
    <property type="entry name" value="5_nucleotidase/apyrase"/>
</dbReference>
<dbReference type="GO" id="GO:0046872">
    <property type="term" value="F:metal ion binding"/>
    <property type="evidence" value="ECO:0007669"/>
    <property type="project" value="UniProtKB-KW"/>
</dbReference>
<dbReference type="Pfam" id="PF00149">
    <property type="entry name" value="Metallophos"/>
    <property type="match status" value="1"/>
</dbReference>
<evidence type="ECO:0000256" key="11">
    <source>
        <dbReference type="RuleBase" id="RU362119"/>
    </source>
</evidence>
<dbReference type="PATRIC" id="fig|1298593.3.peg.2740"/>
<feature type="domain" description="Calcineurin-like phosphoesterase" evidence="12">
    <location>
        <begin position="51"/>
        <end position="294"/>
    </location>
</feature>
<dbReference type="PROSITE" id="PS51257">
    <property type="entry name" value="PROKAR_LIPOPROTEIN"/>
    <property type="match status" value="1"/>
</dbReference>
<comment type="similarity">
    <text evidence="5 11">Belongs to the 5'-nucleotidase family.</text>
</comment>
<keyword evidence="8 11" id="KW-0547">Nucleotide-binding</keyword>
<dbReference type="InterPro" id="IPR006146">
    <property type="entry name" value="5'-Nucleotdase_CS"/>
</dbReference>
<dbReference type="CDD" id="cd07410">
    <property type="entry name" value="MPP_CpdB_N"/>
    <property type="match status" value="1"/>
</dbReference>
<dbReference type="GeneID" id="79177587"/>
<dbReference type="NCBIfam" id="NF006938">
    <property type="entry name" value="PRK09420.1"/>
    <property type="match status" value="1"/>
</dbReference>
<evidence type="ECO:0000256" key="9">
    <source>
        <dbReference type="ARBA" id="ARBA00022801"/>
    </source>
</evidence>
<evidence type="ECO:0000256" key="1">
    <source>
        <dbReference type="ARBA" id="ARBA00000527"/>
    </source>
</evidence>
<dbReference type="Gene3D" id="3.60.21.10">
    <property type="match status" value="1"/>
</dbReference>